<sequence length="64" mass="7136">MPRFDSLQPPLTPAERAICKSYGGWTAFMQSFGLKPWEEEDIAEGKAILSAFASDNDDKEAKKN</sequence>
<dbReference type="EMBL" id="LUKN01001068">
    <property type="protein sequence ID" value="OAR01601.1"/>
    <property type="molecule type" value="Genomic_DNA"/>
</dbReference>
<evidence type="ECO:0000313" key="2">
    <source>
        <dbReference type="Proteomes" id="UP000243081"/>
    </source>
</evidence>
<dbReference type="OrthoDB" id="4232400at2759"/>
<evidence type="ECO:0008006" key="3">
    <source>
        <dbReference type="Google" id="ProtNLM"/>
    </source>
</evidence>
<proteinExistence type="predicted"/>
<comment type="caution">
    <text evidence="1">The sequence shown here is derived from an EMBL/GenBank/DDBJ whole genome shotgun (WGS) entry which is preliminary data.</text>
</comment>
<dbReference type="AlphaFoldDB" id="A0A179IJ04"/>
<organism evidence="1 2">
    <name type="scientific">Cordyceps confragosa</name>
    <name type="common">Lecanicillium lecanii</name>
    <dbReference type="NCBI Taxonomy" id="2714763"/>
    <lineage>
        <taxon>Eukaryota</taxon>
        <taxon>Fungi</taxon>
        <taxon>Dikarya</taxon>
        <taxon>Ascomycota</taxon>
        <taxon>Pezizomycotina</taxon>
        <taxon>Sordariomycetes</taxon>
        <taxon>Hypocreomycetidae</taxon>
        <taxon>Hypocreales</taxon>
        <taxon>Cordycipitaceae</taxon>
        <taxon>Akanthomyces</taxon>
    </lineage>
</organism>
<gene>
    <name evidence="1" type="ORF">LLEC1_00461</name>
</gene>
<name>A0A179IJ04_CORDF</name>
<keyword evidence="2" id="KW-1185">Reference proteome</keyword>
<protein>
    <recommendedName>
        <fullName evidence="3">Extracellular metalloproteinase</fullName>
    </recommendedName>
</protein>
<reference evidence="1 2" key="1">
    <citation type="submission" date="2016-03" db="EMBL/GenBank/DDBJ databases">
        <title>Fine-scale spatial genetic structure of a fungal parasite of coffee scale insects.</title>
        <authorList>
            <person name="Jackson D."/>
            <person name="Zemenick K.A."/>
            <person name="Malloure B."/>
            <person name="Quandt C.A."/>
            <person name="James T.Y."/>
        </authorList>
    </citation>
    <scope>NUCLEOTIDE SEQUENCE [LARGE SCALE GENOMIC DNA]</scope>
    <source>
        <strain evidence="1 2">UM487</strain>
    </source>
</reference>
<accession>A0A179IJ04</accession>
<dbReference type="OMA" id="AERAICK"/>
<evidence type="ECO:0000313" key="1">
    <source>
        <dbReference type="EMBL" id="OAR01601.1"/>
    </source>
</evidence>
<dbReference type="Proteomes" id="UP000243081">
    <property type="component" value="Unassembled WGS sequence"/>
</dbReference>